<feature type="binding site" description="axial binding residue" evidence="5">
    <location>
        <position position="462"/>
    </location>
    <ligand>
        <name>heme</name>
        <dbReference type="ChEBI" id="CHEBI:30413"/>
    </ligand>
    <ligandPart>
        <name>Fe</name>
        <dbReference type="ChEBI" id="CHEBI:18248"/>
    </ligandPart>
</feature>
<keyword evidence="7" id="KW-1133">Transmembrane helix</keyword>
<keyword evidence="7" id="KW-0812">Transmembrane</keyword>
<keyword evidence="6" id="KW-0560">Oxidoreductase</keyword>
<keyword evidence="9" id="KW-1185">Reference proteome</keyword>
<proteinExistence type="inferred from homology"/>
<dbReference type="PANTHER" id="PTHR24305:SF103">
    <property type="entry name" value="P450, PUTATIVE (EUROFUNG)-RELATED"/>
    <property type="match status" value="1"/>
</dbReference>
<dbReference type="InterPro" id="IPR036396">
    <property type="entry name" value="Cyt_P450_sf"/>
</dbReference>
<evidence type="ECO:0000256" key="6">
    <source>
        <dbReference type="RuleBase" id="RU000461"/>
    </source>
</evidence>
<name>A0A9W8TR50_9PEZI</name>
<dbReference type="Proteomes" id="UP001148614">
    <property type="component" value="Unassembled WGS sequence"/>
</dbReference>
<comment type="cofactor">
    <cofactor evidence="1 5">
        <name>heme</name>
        <dbReference type="ChEBI" id="CHEBI:30413"/>
    </cofactor>
</comment>
<dbReference type="InterPro" id="IPR050121">
    <property type="entry name" value="Cytochrome_P450_monoxygenase"/>
</dbReference>
<dbReference type="InterPro" id="IPR017972">
    <property type="entry name" value="Cyt_P450_CS"/>
</dbReference>
<dbReference type="PROSITE" id="PS00086">
    <property type="entry name" value="CYTOCHROME_P450"/>
    <property type="match status" value="1"/>
</dbReference>
<protein>
    <submittedName>
        <fullName evidence="8">Uncharacterized protein</fullName>
    </submittedName>
</protein>
<dbReference type="PANTHER" id="PTHR24305">
    <property type="entry name" value="CYTOCHROME P450"/>
    <property type="match status" value="1"/>
</dbReference>
<keyword evidence="4 5" id="KW-0408">Iron</keyword>
<dbReference type="GO" id="GO:0016705">
    <property type="term" value="F:oxidoreductase activity, acting on paired donors, with incorporation or reduction of molecular oxygen"/>
    <property type="evidence" value="ECO:0007669"/>
    <property type="project" value="InterPro"/>
</dbReference>
<reference evidence="8" key="1">
    <citation type="submission" date="2022-07" db="EMBL/GenBank/DDBJ databases">
        <title>Genome Sequence of Xylaria arbuscula.</title>
        <authorList>
            <person name="Buettner E."/>
        </authorList>
    </citation>
    <scope>NUCLEOTIDE SEQUENCE</scope>
    <source>
        <strain evidence="8">VT107</strain>
    </source>
</reference>
<feature type="transmembrane region" description="Helical" evidence="7">
    <location>
        <begin position="12"/>
        <end position="34"/>
    </location>
</feature>
<dbReference type="PRINTS" id="PR00385">
    <property type="entry name" value="P450"/>
</dbReference>
<accession>A0A9W8TR50</accession>
<evidence type="ECO:0000256" key="1">
    <source>
        <dbReference type="ARBA" id="ARBA00001971"/>
    </source>
</evidence>
<gene>
    <name evidence="8" type="ORF">NPX13_g383</name>
</gene>
<organism evidence="8 9">
    <name type="scientific">Xylaria arbuscula</name>
    <dbReference type="NCBI Taxonomy" id="114810"/>
    <lineage>
        <taxon>Eukaryota</taxon>
        <taxon>Fungi</taxon>
        <taxon>Dikarya</taxon>
        <taxon>Ascomycota</taxon>
        <taxon>Pezizomycotina</taxon>
        <taxon>Sordariomycetes</taxon>
        <taxon>Xylariomycetidae</taxon>
        <taxon>Xylariales</taxon>
        <taxon>Xylariaceae</taxon>
        <taxon>Xylaria</taxon>
    </lineage>
</organism>
<dbReference type="InterPro" id="IPR002401">
    <property type="entry name" value="Cyt_P450_E_grp-I"/>
</dbReference>
<dbReference type="SUPFAM" id="SSF48264">
    <property type="entry name" value="Cytochrome P450"/>
    <property type="match status" value="1"/>
</dbReference>
<comment type="caution">
    <text evidence="8">The sequence shown here is derived from an EMBL/GenBank/DDBJ whole genome shotgun (WGS) entry which is preliminary data.</text>
</comment>
<dbReference type="AlphaFoldDB" id="A0A9W8TR50"/>
<keyword evidence="7" id="KW-0472">Membrane</keyword>
<dbReference type="Gene3D" id="1.10.630.10">
    <property type="entry name" value="Cytochrome P450"/>
    <property type="match status" value="1"/>
</dbReference>
<evidence type="ECO:0000256" key="3">
    <source>
        <dbReference type="ARBA" id="ARBA00022723"/>
    </source>
</evidence>
<evidence type="ECO:0000313" key="8">
    <source>
        <dbReference type="EMBL" id="KAJ3580178.1"/>
    </source>
</evidence>
<evidence type="ECO:0000313" key="9">
    <source>
        <dbReference type="Proteomes" id="UP001148614"/>
    </source>
</evidence>
<evidence type="ECO:0000256" key="4">
    <source>
        <dbReference type="ARBA" id="ARBA00023004"/>
    </source>
</evidence>
<dbReference type="PRINTS" id="PR00463">
    <property type="entry name" value="EP450I"/>
</dbReference>
<comment type="similarity">
    <text evidence="6">Belongs to the cytochrome P450 family.</text>
</comment>
<keyword evidence="3 5" id="KW-0479">Metal-binding</keyword>
<evidence type="ECO:0000256" key="2">
    <source>
        <dbReference type="ARBA" id="ARBA00022617"/>
    </source>
</evidence>
<dbReference type="InterPro" id="IPR001128">
    <property type="entry name" value="Cyt_P450"/>
</dbReference>
<keyword evidence="2 5" id="KW-0349">Heme</keyword>
<evidence type="ECO:0000256" key="5">
    <source>
        <dbReference type="PIRSR" id="PIRSR602401-1"/>
    </source>
</evidence>
<dbReference type="GO" id="GO:0020037">
    <property type="term" value="F:heme binding"/>
    <property type="evidence" value="ECO:0007669"/>
    <property type="project" value="InterPro"/>
</dbReference>
<dbReference type="Pfam" id="PF00067">
    <property type="entry name" value="p450"/>
    <property type="match status" value="1"/>
</dbReference>
<evidence type="ECO:0000256" key="7">
    <source>
        <dbReference type="SAM" id="Phobius"/>
    </source>
</evidence>
<dbReference type="EMBL" id="JANPWZ010000024">
    <property type="protein sequence ID" value="KAJ3580178.1"/>
    <property type="molecule type" value="Genomic_DNA"/>
</dbReference>
<dbReference type="VEuPathDB" id="FungiDB:F4678DRAFT_420536"/>
<dbReference type="GO" id="GO:0004497">
    <property type="term" value="F:monooxygenase activity"/>
    <property type="evidence" value="ECO:0007669"/>
    <property type="project" value="UniProtKB-KW"/>
</dbReference>
<keyword evidence="6" id="KW-0503">Monooxygenase</keyword>
<dbReference type="GO" id="GO:0005506">
    <property type="term" value="F:iron ion binding"/>
    <property type="evidence" value="ECO:0007669"/>
    <property type="project" value="InterPro"/>
</dbReference>
<sequence>MRSFARTLVPESLLSVVEISLSLAALWIIGYVVYQRFLHPLAAYPGPIVASLTDLWQVCEFMNLKQPYNLTDLHQKYGEFVRYGPDKLSTTAEEAIPLIFQKGGRAFPKTEFYDAYGSTHPNVFGMRDEAEHSIRRRHMSHSFSMSSVKSMEHHLDANLKLLKRKLAQHAQKQDTFDLKKVLHYYVIDVLGELAFGQSFGVQASGDERLVPPVIEHSYLAAMTGAWPAMTQTLRKWLPRVPLSELRRLFEGRAACAALAACSVQRRMEELKDTRNHDPSVVERRDILTSLILAKDPETGRHLTQADLETEAFGFIIAGTHTTSATISLLFYHLLHAPEEMKKCVDEVDSQLTPLSEDKPAYSVTEVESSLPYLRQCIKENFRITPVFTMPLARRVVAPEGVLIAGRHIKQGTSVAVCNHAFHHNPSVWGDNHDIFDPGRWNAPEIAARSRYLMHFGLGGRQCIGKTLAQANIYKLTSTLLREFEFSLVEAERPGRDKLPELFSVGISDLKNPLMVRVKARTANFKV</sequence>